<keyword evidence="5" id="KW-1185">Reference proteome</keyword>
<sequence>MPYIIPNLHPLVVHFPVALITIAAIFHLVAAVTRSKTCAVIAHTSLWLGALGAVIAVLFGWQAYNSVNHDEAGHAAMLLHRAWALGTLAVVVTLAAWDGLRRKADDIPSKWFSTAIVIAWGLVAVTAWHGGELVYRHGLGVMALPIIEEGHHHHGDGDDASHTHAADHPEPADHEHDHHEH</sequence>
<comment type="caution">
    <text evidence="4">The sequence shown here is derived from an EMBL/GenBank/DDBJ whole genome shotgun (WGS) entry which is preliminary data.</text>
</comment>
<evidence type="ECO:0000259" key="3">
    <source>
        <dbReference type="Pfam" id="PF09990"/>
    </source>
</evidence>
<dbReference type="InterPro" id="IPR019251">
    <property type="entry name" value="DUF2231_TM"/>
</dbReference>
<dbReference type="OrthoDB" id="5574313at2"/>
<dbReference type="Pfam" id="PF09990">
    <property type="entry name" value="DUF2231"/>
    <property type="match status" value="1"/>
</dbReference>
<accession>A0A2R5FDV0</accession>
<feature type="transmembrane region" description="Helical" evidence="2">
    <location>
        <begin position="44"/>
        <end position="62"/>
    </location>
</feature>
<evidence type="ECO:0000256" key="2">
    <source>
        <dbReference type="SAM" id="Phobius"/>
    </source>
</evidence>
<keyword evidence="2" id="KW-0472">Membrane</keyword>
<feature type="transmembrane region" description="Helical" evidence="2">
    <location>
        <begin position="12"/>
        <end position="32"/>
    </location>
</feature>
<reference evidence="4 5" key="1">
    <citation type="journal article" date="2018" name="Environ. Microbiol.">
        <title>Isolation and genomic characterization of Novimethylophilus kurashikiensis gen. nov. sp. nov., a new lanthanide-dependent methylotrophic species of Methylophilaceae.</title>
        <authorList>
            <person name="Lv H."/>
            <person name="Sahin N."/>
            <person name="Tani A."/>
        </authorList>
    </citation>
    <scope>NUCLEOTIDE SEQUENCE [LARGE SCALE GENOMIC DNA]</scope>
    <source>
        <strain evidence="4 5">La2-4</strain>
    </source>
</reference>
<evidence type="ECO:0000313" key="5">
    <source>
        <dbReference type="Proteomes" id="UP000245081"/>
    </source>
</evidence>
<dbReference type="AlphaFoldDB" id="A0A2R5FDV0"/>
<keyword evidence="2" id="KW-0812">Transmembrane</keyword>
<organism evidence="4 5">
    <name type="scientific">Novimethylophilus kurashikiensis</name>
    <dbReference type="NCBI Taxonomy" id="1825523"/>
    <lineage>
        <taxon>Bacteria</taxon>
        <taxon>Pseudomonadati</taxon>
        <taxon>Pseudomonadota</taxon>
        <taxon>Betaproteobacteria</taxon>
        <taxon>Nitrosomonadales</taxon>
        <taxon>Methylophilaceae</taxon>
        <taxon>Novimethylophilus</taxon>
    </lineage>
</organism>
<feature type="transmembrane region" description="Helical" evidence="2">
    <location>
        <begin position="82"/>
        <end position="100"/>
    </location>
</feature>
<evidence type="ECO:0000313" key="4">
    <source>
        <dbReference type="EMBL" id="GBG14771.1"/>
    </source>
</evidence>
<keyword evidence="2" id="KW-1133">Transmembrane helix</keyword>
<feature type="domain" description="DUF2231" evidence="3">
    <location>
        <begin position="7"/>
        <end position="141"/>
    </location>
</feature>
<feature type="transmembrane region" description="Helical" evidence="2">
    <location>
        <begin position="112"/>
        <end position="131"/>
    </location>
</feature>
<feature type="region of interest" description="Disordered" evidence="1">
    <location>
        <begin position="152"/>
        <end position="181"/>
    </location>
</feature>
<evidence type="ECO:0000256" key="1">
    <source>
        <dbReference type="SAM" id="MobiDB-lite"/>
    </source>
</evidence>
<name>A0A2R5FDV0_9PROT</name>
<dbReference type="Proteomes" id="UP000245081">
    <property type="component" value="Unassembled WGS sequence"/>
</dbReference>
<dbReference type="EMBL" id="BDOQ01000009">
    <property type="protein sequence ID" value="GBG14771.1"/>
    <property type="molecule type" value="Genomic_DNA"/>
</dbReference>
<dbReference type="RefSeq" id="WP_109015946.1">
    <property type="nucleotide sequence ID" value="NZ_BDOQ01000009.1"/>
</dbReference>
<protein>
    <recommendedName>
        <fullName evidence="3">DUF2231 domain-containing protein</fullName>
    </recommendedName>
</protein>
<gene>
    <name evidence="4" type="ORF">NMK_2372</name>
</gene>
<proteinExistence type="predicted"/>